<feature type="compositionally biased region" description="Gly residues" evidence="1">
    <location>
        <begin position="75"/>
        <end position="95"/>
    </location>
</feature>
<dbReference type="AlphaFoldDB" id="A0A161VDH0"/>
<comment type="caution">
    <text evidence="2">The sequence shown here is derived from an EMBL/GenBank/DDBJ whole genome shotgun (WGS) entry which is preliminary data.</text>
</comment>
<organism evidence="2 3">
    <name type="scientific">Colletotrichum tofieldiae</name>
    <dbReference type="NCBI Taxonomy" id="708197"/>
    <lineage>
        <taxon>Eukaryota</taxon>
        <taxon>Fungi</taxon>
        <taxon>Dikarya</taxon>
        <taxon>Ascomycota</taxon>
        <taxon>Pezizomycotina</taxon>
        <taxon>Sordariomycetes</taxon>
        <taxon>Hypocreomycetidae</taxon>
        <taxon>Glomerellales</taxon>
        <taxon>Glomerellaceae</taxon>
        <taxon>Colletotrichum</taxon>
        <taxon>Colletotrichum spaethianum species complex</taxon>
    </lineage>
</organism>
<accession>A0A161VDH0</accession>
<proteinExistence type="predicted"/>
<evidence type="ECO:0000256" key="1">
    <source>
        <dbReference type="SAM" id="MobiDB-lite"/>
    </source>
</evidence>
<gene>
    <name evidence="2" type="ORF">CT0861_12105</name>
</gene>
<dbReference type="STRING" id="708197.A0A161VDH0"/>
<reference evidence="2 3" key="1">
    <citation type="submission" date="2015-06" db="EMBL/GenBank/DDBJ databases">
        <title>Survival trade-offs in plant roots during colonization by closely related pathogenic and mutualistic fungi.</title>
        <authorList>
            <person name="Hacquard S."/>
            <person name="Kracher B."/>
            <person name="Hiruma K."/>
            <person name="Weinman A."/>
            <person name="Muench P."/>
            <person name="Garrido Oter R."/>
            <person name="Ver Loren van Themaat E."/>
            <person name="Dallerey J.-F."/>
            <person name="Damm U."/>
            <person name="Henrissat B."/>
            <person name="Lespinet O."/>
            <person name="Thon M."/>
            <person name="Kemen E."/>
            <person name="McHardy A.C."/>
            <person name="Schulze-Lefert P."/>
            <person name="O'Connell R.J."/>
        </authorList>
    </citation>
    <scope>NUCLEOTIDE SEQUENCE [LARGE SCALE GENOMIC DNA]</scope>
    <source>
        <strain evidence="2 3">0861</strain>
    </source>
</reference>
<feature type="compositionally biased region" description="Basic and acidic residues" evidence="1">
    <location>
        <begin position="103"/>
        <end position="115"/>
    </location>
</feature>
<dbReference type="EMBL" id="LFIV01000119">
    <property type="protein sequence ID" value="KZL68824.1"/>
    <property type="molecule type" value="Genomic_DNA"/>
</dbReference>
<evidence type="ECO:0000313" key="2">
    <source>
        <dbReference type="EMBL" id="KZL68824.1"/>
    </source>
</evidence>
<name>A0A161VDH0_9PEZI</name>
<keyword evidence="3" id="KW-1185">Reference proteome</keyword>
<dbReference type="Proteomes" id="UP000076552">
    <property type="component" value="Unassembled WGS sequence"/>
</dbReference>
<sequence length="352" mass="38851">LLAAISFSHAYPHEGDLNRRGHTSSLITAEITVDSTLSRSAEEANKRRYVLGSIDPRGIPKLGEKPKNKDSPGTLPGGKPGSGNGGNSGGAGKAPGTGTATKLADDNQEKARAKGEALSNELDQAIFNNAAAPERKNLESLGYKFTKGRQAPFNTEKNYLDDLGIKATDKNTWYVRGVFREEEDNVSRKRFPIFETIIDAGQGAVIVKQSWKDRDQSPPKATWTDMIHDNWMLECQLRGKDPKSMKYIVRDNVQFQTTEDSKGIMLNTQKAIDDVYDMLDADKTGTLKIDAKSDNSVVKASYQLLSAQTHVARVLQWLKDRHGDLGNKKIASLDLHHIEHSSRMYSIVINLA</sequence>
<feature type="non-terminal residue" evidence="2">
    <location>
        <position position="1"/>
    </location>
</feature>
<feature type="region of interest" description="Disordered" evidence="1">
    <location>
        <begin position="48"/>
        <end position="116"/>
    </location>
</feature>
<evidence type="ECO:0000313" key="3">
    <source>
        <dbReference type="Proteomes" id="UP000076552"/>
    </source>
</evidence>
<protein>
    <submittedName>
        <fullName evidence="2">Uncharacterized protein</fullName>
    </submittedName>
</protein>